<feature type="domain" description="PepSY" evidence="2">
    <location>
        <begin position="33"/>
        <end position="92"/>
    </location>
</feature>
<feature type="domain" description="PepSY" evidence="2">
    <location>
        <begin position="115"/>
        <end position="162"/>
    </location>
</feature>
<dbReference type="InterPro" id="IPR025711">
    <property type="entry name" value="PepSY"/>
</dbReference>
<feature type="chain" id="PRO_5031026459" evidence="1">
    <location>
        <begin position="23"/>
        <end position="169"/>
    </location>
</feature>
<reference evidence="3 4" key="1">
    <citation type="submission" date="2020-08" db="EMBL/GenBank/DDBJ databases">
        <title>Genomic Encyclopedia of Type Strains, Phase IV (KMG-IV): sequencing the most valuable type-strain genomes for metagenomic binning, comparative biology and taxonomic classification.</title>
        <authorList>
            <person name="Goeker M."/>
        </authorList>
    </citation>
    <scope>NUCLEOTIDE SEQUENCE [LARGE SCALE GENOMIC DNA]</scope>
    <source>
        <strain evidence="3 4">DSM 25481</strain>
    </source>
</reference>
<dbReference type="EMBL" id="JACIDR010000002">
    <property type="protein sequence ID" value="MBB3972957.1"/>
    <property type="molecule type" value="Genomic_DNA"/>
</dbReference>
<evidence type="ECO:0000313" key="3">
    <source>
        <dbReference type="EMBL" id="MBB3972957.1"/>
    </source>
</evidence>
<organism evidence="3 4">
    <name type="scientific">Hansschlegelia beijingensis</name>
    <dbReference type="NCBI Taxonomy" id="1133344"/>
    <lineage>
        <taxon>Bacteria</taxon>
        <taxon>Pseudomonadati</taxon>
        <taxon>Pseudomonadota</taxon>
        <taxon>Alphaproteobacteria</taxon>
        <taxon>Hyphomicrobiales</taxon>
        <taxon>Methylopilaceae</taxon>
        <taxon>Hansschlegelia</taxon>
    </lineage>
</organism>
<keyword evidence="4" id="KW-1185">Reference proteome</keyword>
<dbReference type="AlphaFoldDB" id="A0A7W6D2K9"/>
<evidence type="ECO:0000259" key="2">
    <source>
        <dbReference type="Pfam" id="PF03413"/>
    </source>
</evidence>
<dbReference type="Pfam" id="PF03413">
    <property type="entry name" value="PepSY"/>
    <property type="match status" value="2"/>
</dbReference>
<proteinExistence type="predicted"/>
<dbReference type="Proteomes" id="UP000528964">
    <property type="component" value="Unassembled WGS sequence"/>
</dbReference>
<keyword evidence="1" id="KW-0732">Signal</keyword>
<comment type="caution">
    <text evidence="3">The sequence shown here is derived from an EMBL/GenBank/DDBJ whole genome shotgun (WGS) entry which is preliminary data.</text>
</comment>
<name>A0A7W6D2K9_9HYPH</name>
<accession>A0A7W6D2K9</accession>
<protein>
    <submittedName>
        <fullName evidence="3">Putative membrane protein YkoI</fullName>
    </submittedName>
</protein>
<dbReference type="RefSeq" id="WP_246398170.1">
    <property type="nucleotide sequence ID" value="NZ_JACIDR010000002.1"/>
</dbReference>
<gene>
    <name evidence="3" type="ORF">GGR24_001614</name>
</gene>
<evidence type="ECO:0000313" key="4">
    <source>
        <dbReference type="Proteomes" id="UP000528964"/>
    </source>
</evidence>
<dbReference type="Gene3D" id="3.10.450.40">
    <property type="match status" value="2"/>
</dbReference>
<sequence>MSLTYALSALAFAGVLAGPALAANEEEMAKNAKVSISQAVEAAETKAKGKATEVEFEDDYGGRWEVKVLSPGGDTLIKYFVDPNTGEVVGEEEQTFEKYWTTLKPADFQKAQVQLKDAIMAAEKAAMGKATSAEVERSGDAVAYEIDVLTDQGSKDVTVDAVGKVVVDD</sequence>
<evidence type="ECO:0000256" key="1">
    <source>
        <dbReference type="SAM" id="SignalP"/>
    </source>
</evidence>
<feature type="signal peptide" evidence="1">
    <location>
        <begin position="1"/>
        <end position="22"/>
    </location>
</feature>